<proteinExistence type="predicted"/>
<keyword evidence="3" id="KW-1185">Reference proteome</keyword>
<dbReference type="PANTHER" id="PTHR10357:SF216">
    <property type="entry name" value="MALTOOLIGOSYL TREHALOSE SYNTHASE-RELATED"/>
    <property type="match status" value="1"/>
</dbReference>
<protein>
    <submittedName>
        <fullName evidence="2">Malto-oligosyltrehalose synthase</fullName>
    </submittedName>
</protein>
<gene>
    <name evidence="2" type="ORF">GCM10011534_19220</name>
</gene>
<evidence type="ECO:0000259" key="1">
    <source>
        <dbReference type="SMART" id="SM00642"/>
    </source>
</evidence>
<feature type="domain" description="Glycosyl hydrolase family 13 catalytic" evidence="1">
    <location>
        <begin position="5"/>
        <end position="690"/>
    </location>
</feature>
<dbReference type="RefSeq" id="WP_028288149.1">
    <property type="nucleotide sequence ID" value="NZ_BMLF01000001.1"/>
</dbReference>
<dbReference type="SMART" id="SM00642">
    <property type="entry name" value="Aamy"/>
    <property type="match status" value="1"/>
</dbReference>
<dbReference type="Gene3D" id="3.20.20.80">
    <property type="entry name" value="Glycosidases"/>
    <property type="match status" value="1"/>
</dbReference>
<organism evidence="2 3">
    <name type="scientific">Pseudooceanicola nanhaiensis</name>
    <dbReference type="NCBI Taxonomy" id="375761"/>
    <lineage>
        <taxon>Bacteria</taxon>
        <taxon>Pseudomonadati</taxon>
        <taxon>Pseudomonadota</taxon>
        <taxon>Alphaproteobacteria</taxon>
        <taxon>Rhodobacterales</taxon>
        <taxon>Paracoccaceae</taxon>
        <taxon>Pseudooceanicola</taxon>
    </lineage>
</organism>
<dbReference type="Gene3D" id="1.10.10.470">
    <property type="entry name" value="Maltooligosyl trehalose synthase, domain 4"/>
    <property type="match status" value="1"/>
</dbReference>
<dbReference type="Pfam" id="PF00128">
    <property type="entry name" value="Alpha-amylase"/>
    <property type="match status" value="1"/>
</dbReference>
<sequence>MTLPTATYRLQFRDGMDFDRAAGLAPYWAGLGISHLYASPLFTATGGSTHGYDITDPTEIDPALGGRAGLERLSAALKAEGLGLVLDIVPNHMAFAPETPWLRDVLRHGRESRYAGHFDMDIAADRLRLPWLPAPFHALAADGAFRVEDDADGPVLVTGGLRIPLAETPSLAAARNDPGAITALHEEQPWRAVYWRTEMDSLSHRRFFNVTGLIGVKVEDPAVFEDVHRLLFELTEAGIVDGIRVDHVDGLADPAGYLDKLRARVPDHPVWVEKILTGDERLPSWPVEGTTGYEITRVFDRVLAAPEGLDHITQAFRAATGRTAPFHDVLADAKRQVLTQDLSAELWALHRLFCAVLDGTPEGEELGPEATRQAIVEYITAFPRYRTYLTADAQPEEDLRLIADTIDGIRPPLPVGDALKALGAALTARGPAADALRVRMQQVTGAVAAKAQEDTAFYRETRLLSMNEVGGEPDDGALDTASFHALMTQRAEEMPHGMVLTSSHDTKRSEDARTMLIAATHAPAAFDAWMARCAAQAPEGLDPGTEWYLSQSRLALGPEAEAAAERLADHAVKALREAKEATYHTAPDAAVEDRATGFARALAETEEGLAALAEIAAQLSLVQVALKLTIPGIPDIYQGAEIITRTLTDPDNRRPVDFDLLRRALEAPDALPQGPARDKFALTRTLLRLRRDRPALFLEGSYAPAEAAPGQLSFTRQHEGLTLLVTVALRPGAAAEGAAEGETLWPRDAGQGPVRIALRTA</sequence>
<comment type="caution">
    <text evidence="2">The sequence shown here is derived from an EMBL/GenBank/DDBJ whole genome shotgun (WGS) entry which is preliminary data.</text>
</comment>
<dbReference type="InterPro" id="IPR012767">
    <property type="entry name" value="Trehalose_TreY"/>
</dbReference>
<dbReference type="InterPro" id="IPR017853">
    <property type="entry name" value="GH"/>
</dbReference>
<dbReference type="EMBL" id="BMLF01000001">
    <property type="protein sequence ID" value="GGL97361.1"/>
    <property type="molecule type" value="Genomic_DNA"/>
</dbReference>
<evidence type="ECO:0000313" key="3">
    <source>
        <dbReference type="Proteomes" id="UP000649829"/>
    </source>
</evidence>
<dbReference type="NCBIfam" id="TIGR02401">
    <property type="entry name" value="trehalose_TreY"/>
    <property type="match status" value="1"/>
</dbReference>
<dbReference type="Gene3D" id="3.30.1590.10">
    <property type="entry name" value="Maltooligosyl trehalose synthase, domain 2"/>
    <property type="match status" value="1"/>
</dbReference>
<dbReference type="Gene3D" id="1.10.150.200">
    <property type="entry name" value="Maltooligosyl trehalose synthase, domain 3"/>
    <property type="match status" value="1"/>
</dbReference>
<dbReference type="GO" id="GO:0005992">
    <property type="term" value="P:trehalose biosynthetic process"/>
    <property type="evidence" value="ECO:0007669"/>
    <property type="project" value="TreeGrafter"/>
</dbReference>
<reference evidence="2" key="2">
    <citation type="submission" date="2020-09" db="EMBL/GenBank/DDBJ databases">
        <authorList>
            <person name="Sun Q."/>
            <person name="Zhou Y."/>
        </authorList>
    </citation>
    <scope>NUCLEOTIDE SEQUENCE</scope>
    <source>
        <strain evidence="2">CGMCC 1.6293</strain>
    </source>
</reference>
<dbReference type="CDD" id="cd11336">
    <property type="entry name" value="AmyAc_MTSase"/>
    <property type="match status" value="1"/>
</dbReference>
<name>A0A917ST36_9RHOB</name>
<dbReference type="PANTHER" id="PTHR10357">
    <property type="entry name" value="ALPHA-AMYLASE FAMILY MEMBER"/>
    <property type="match status" value="1"/>
</dbReference>
<dbReference type="InterPro" id="IPR006047">
    <property type="entry name" value="GH13_cat_dom"/>
</dbReference>
<evidence type="ECO:0000313" key="2">
    <source>
        <dbReference type="EMBL" id="GGL97361.1"/>
    </source>
</evidence>
<dbReference type="SUPFAM" id="SSF51445">
    <property type="entry name" value="(Trans)glycosidases"/>
    <property type="match status" value="1"/>
</dbReference>
<dbReference type="GO" id="GO:0047470">
    <property type="term" value="F:(1,4)-alpha-D-glucan 1-alpha-D-glucosylmutase activity"/>
    <property type="evidence" value="ECO:0007669"/>
    <property type="project" value="TreeGrafter"/>
</dbReference>
<dbReference type="InterPro" id="IPR013797">
    <property type="entry name" value="Maltooligo_trehalose_synth_4"/>
</dbReference>
<dbReference type="GO" id="GO:0030980">
    <property type="term" value="P:alpha-glucan catabolic process"/>
    <property type="evidence" value="ECO:0007669"/>
    <property type="project" value="TreeGrafter"/>
</dbReference>
<dbReference type="Proteomes" id="UP000649829">
    <property type="component" value="Unassembled WGS sequence"/>
</dbReference>
<reference evidence="2" key="1">
    <citation type="journal article" date="2014" name="Int. J. Syst. Evol. Microbiol.">
        <title>Complete genome sequence of Corynebacterium casei LMG S-19264T (=DSM 44701T), isolated from a smear-ripened cheese.</title>
        <authorList>
            <consortium name="US DOE Joint Genome Institute (JGI-PGF)"/>
            <person name="Walter F."/>
            <person name="Albersmeier A."/>
            <person name="Kalinowski J."/>
            <person name="Ruckert C."/>
        </authorList>
    </citation>
    <scope>NUCLEOTIDE SEQUENCE</scope>
    <source>
        <strain evidence="2">CGMCC 1.6293</strain>
    </source>
</reference>
<dbReference type="AlphaFoldDB" id="A0A917ST36"/>
<accession>A0A917ST36</accession>